<comment type="similarity">
    <text evidence="7">Belongs to the adenylosuccinate synthetase family.</text>
</comment>
<feature type="active site" description="Proton acceptor" evidence="7">
    <location>
        <position position="18"/>
    </location>
</feature>
<evidence type="ECO:0000256" key="4">
    <source>
        <dbReference type="ARBA" id="ARBA00022755"/>
    </source>
</evidence>
<feature type="binding site" evidence="7">
    <location>
        <position position="143"/>
    </location>
    <ligand>
        <name>IMP</name>
        <dbReference type="ChEBI" id="CHEBI:58053"/>
        <note>ligand shared between dimeric partners</note>
    </ligand>
</feature>
<evidence type="ECO:0000256" key="2">
    <source>
        <dbReference type="ARBA" id="ARBA00022723"/>
    </source>
</evidence>
<evidence type="ECO:0000256" key="5">
    <source>
        <dbReference type="ARBA" id="ARBA00022842"/>
    </source>
</evidence>
<evidence type="ECO:0000313" key="8">
    <source>
        <dbReference type="EMBL" id="VVD59924.1"/>
    </source>
</evidence>
<feature type="binding site" evidence="7">
    <location>
        <begin position="445"/>
        <end position="447"/>
    </location>
    <ligand>
        <name>GTP</name>
        <dbReference type="ChEBI" id="CHEBI:37565"/>
    </ligand>
</feature>
<evidence type="ECO:0000256" key="1">
    <source>
        <dbReference type="ARBA" id="ARBA00022598"/>
    </source>
</evidence>
<evidence type="ECO:0000256" key="3">
    <source>
        <dbReference type="ARBA" id="ARBA00022741"/>
    </source>
</evidence>
<keyword evidence="3 7" id="KW-0547">Nucleotide-binding</keyword>
<comment type="cofactor">
    <cofactor evidence="7">
        <name>Mg(2+)</name>
        <dbReference type="ChEBI" id="CHEBI:18420"/>
    </cofactor>
    <text evidence="7">Binds 1 Mg(2+) ion per subunit.</text>
</comment>
<accession>A0ABY6VN65</accession>
<feature type="binding site" description="in other chain" evidence="7">
    <location>
        <position position="342"/>
    </location>
    <ligand>
        <name>IMP</name>
        <dbReference type="ChEBI" id="CHEBI:58053"/>
        <note>ligand shared between dimeric partners</note>
    </ligand>
</feature>
<keyword evidence="9" id="KW-1185">Reference proteome</keyword>
<feature type="binding site" description="in other chain" evidence="7">
    <location>
        <position position="242"/>
    </location>
    <ligand>
        <name>IMP</name>
        <dbReference type="ChEBI" id="CHEBI:58053"/>
        <note>ligand shared between dimeric partners</note>
    </ligand>
</feature>
<dbReference type="Gene3D" id="1.10.300.10">
    <property type="entry name" value="Adenylosuccinate Synthetase, subunit A, domain 2"/>
    <property type="match status" value="1"/>
</dbReference>
<keyword evidence="2 7" id="KW-0479">Metal-binding</keyword>
<organism evidence="8 9">
    <name type="scientific">Pandoraea capi</name>
    <dbReference type="NCBI Taxonomy" id="2508286"/>
    <lineage>
        <taxon>Bacteria</taxon>
        <taxon>Pseudomonadati</taxon>
        <taxon>Pseudomonadota</taxon>
        <taxon>Betaproteobacteria</taxon>
        <taxon>Burkholderiales</taxon>
        <taxon>Burkholderiaceae</taxon>
        <taxon>Pandoraea</taxon>
    </lineage>
</organism>
<feature type="binding site" description="in other chain" evidence="7">
    <location>
        <begin position="18"/>
        <end position="21"/>
    </location>
    <ligand>
        <name>IMP</name>
        <dbReference type="ChEBI" id="CHEBI:58053"/>
        <note>ligand shared between dimeric partners</note>
    </ligand>
</feature>
<dbReference type="SMART" id="SM00788">
    <property type="entry name" value="Adenylsucc_synt"/>
    <property type="match status" value="1"/>
</dbReference>
<name>A0ABY6VN65_9BURK</name>
<keyword evidence="4 7" id="KW-0658">Purine biosynthesis</keyword>
<dbReference type="PANTHER" id="PTHR11846:SF0">
    <property type="entry name" value="ADENYLOSUCCINATE SYNTHETASE"/>
    <property type="match status" value="1"/>
</dbReference>
<feature type="binding site" description="in other chain" evidence="7">
    <location>
        <position position="129"/>
    </location>
    <ligand>
        <name>IMP</name>
        <dbReference type="ChEBI" id="CHEBI:58053"/>
        <note>ligand shared between dimeric partners</note>
    </ligand>
</feature>
<feature type="binding site" evidence="7">
    <location>
        <position position="45"/>
    </location>
    <ligand>
        <name>Mg(2+)</name>
        <dbReference type="ChEBI" id="CHEBI:18420"/>
    </ligand>
</feature>
<dbReference type="InterPro" id="IPR042110">
    <property type="entry name" value="Adenylosuccinate_synth_dom2"/>
</dbReference>
<keyword evidence="1 7" id="KW-0436">Ligase</keyword>
<feature type="binding site" evidence="7">
    <location>
        <begin position="370"/>
        <end position="372"/>
    </location>
    <ligand>
        <name>GTP</name>
        <dbReference type="ChEBI" id="CHEBI:37565"/>
    </ligand>
</feature>
<dbReference type="HAMAP" id="MF_00011">
    <property type="entry name" value="Adenylosucc_synth"/>
    <property type="match status" value="1"/>
</dbReference>
<dbReference type="InterPro" id="IPR001114">
    <property type="entry name" value="Adenylosuccinate_synthetase"/>
</dbReference>
<gene>
    <name evidence="7" type="primary">purA</name>
    <name evidence="8" type="ORF">PCA20602_00049</name>
</gene>
<feature type="binding site" evidence="7">
    <location>
        <position position="18"/>
    </location>
    <ligand>
        <name>Mg(2+)</name>
        <dbReference type="ChEBI" id="CHEBI:18420"/>
    </ligand>
</feature>
<dbReference type="EMBL" id="CABPRV010000001">
    <property type="protein sequence ID" value="VVD59924.1"/>
    <property type="molecule type" value="Genomic_DNA"/>
</dbReference>
<feature type="binding site" evidence="7">
    <location>
        <begin position="338"/>
        <end position="344"/>
    </location>
    <ligand>
        <name>substrate</name>
    </ligand>
</feature>
<dbReference type="InterPro" id="IPR042109">
    <property type="entry name" value="Adenylosuccinate_synth_dom1"/>
</dbReference>
<evidence type="ECO:0000256" key="7">
    <source>
        <dbReference type="HAMAP-Rule" id="MF_00011"/>
    </source>
</evidence>
<sequence length="465" mass="49870">MNARAGYADVLVGLQYGDEGKAKIVDRLAADYDIVARFNGGANAGHTVSTPTGSARLAQVPSGVFHAHTLMYIGSGCVVSLVKLADELDALRSTGASLDGRLHVSEQCAVIQPWHLDFDARHGAQIGTTGNGIGPCYADLSLRWQGGVRTVVQLRDLVADEAGAFEQMARYAATHDDTPAARAATGSVIASMRAAWARLKPSVGVVDARWMTRHVQRGARVLFEGAQSVMLDVTGGQQPYVTSSHTAPAFAFVGGDLPVRYHRKTIGVAKAIASRVGAGPFRTEFGAQRSSRYCADAALRGIGWREERDRFDPQALLRSEDEFDVGVALRMLTNEYGTGSGRPRRLGRLDVAELAEVIERHGVNEWYLNKCDCLSLFSGTRDAEIPVLMPQSEGEGGAHAAAMYHFPAFDELPDDVTDIARLPLPLQAFVSAVQTATACRIAGIGLGPRREQLLILSEGTVNDDA</sequence>
<feature type="binding site" description="in other chain" evidence="7">
    <location>
        <position position="227"/>
    </location>
    <ligand>
        <name>IMP</name>
        <dbReference type="ChEBI" id="CHEBI:58053"/>
        <note>ligand shared between dimeric partners</note>
    </ligand>
</feature>
<comment type="subcellular location">
    <subcellularLocation>
        <location evidence="7">Cytoplasm</location>
    </subcellularLocation>
</comment>
<keyword evidence="6 7" id="KW-0342">GTP-binding</keyword>
<evidence type="ECO:0000313" key="9">
    <source>
        <dbReference type="Proteomes" id="UP000366065"/>
    </source>
</evidence>
<dbReference type="PANTHER" id="PTHR11846">
    <property type="entry name" value="ADENYLOSUCCINATE SYNTHETASE"/>
    <property type="match status" value="1"/>
</dbReference>
<proteinExistence type="inferred from homology"/>
<feature type="binding site" description="in other chain" evidence="7">
    <location>
        <begin position="43"/>
        <end position="46"/>
    </location>
    <ligand>
        <name>IMP</name>
        <dbReference type="ChEBI" id="CHEBI:58053"/>
        <note>ligand shared between dimeric partners</note>
    </ligand>
</feature>
<evidence type="ECO:0000256" key="6">
    <source>
        <dbReference type="ARBA" id="ARBA00023134"/>
    </source>
</evidence>
<dbReference type="Pfam" id="PF00709">
    <property type="entry name" value="Adenylsucc_synt"/>
    <property type="match status" value="1"/>
</dbReference>
<comment type="caution">
    <text evidence="8">The sequence shown here is derived from an EMBL/GenBank/DDBJ whole genome shotgun (WGS) entry which is preliminary data.</text>
</comment>
<dbReference type="Gene3D" id="3.40.440.10">
    <property type="entry name" value="Adenylosuccinate Synthetase, subunit A, domain 1"/>
    <property type="match status" value="1"/>
</dbReference>
<dbReference type="InterPro" id="IPR027417">
    <property type="entry name" value="P-loop_NTPase"/>
</dbReference>
<dbReference type="InterPro" id="IPR042111">
    <property type="entry name" value="Adenylosuccinate_synth_dom3"/>
</dbReference>
<comment type="catalytic activity">
    <reaction evidence="7">
        <text>IMP + L-aspartate + GTP = N(6)-(1,2-dicarboxyethyl)-AMP + GDP + phosphate + 2 H(+)</text>
        <dbReference type="Rhea" id="RHEA:15753"/>
        <dbReference type="ChEBI" id="CHEBI:15378"/>
        <dbReference type="ChEBI" id="CHEBI:29991"/>
        <dbReference type="ChEBI" id="CHEBI:37565"/>
        <dbReference type="ChEBI" id="CHEBI:43474"/>
        <dbReference type="ChEBI" id="CHEBI:57567"/>
        <dbReference type="ChEBI" id="CHEBI:58053"/>
        <dbReference type="ChEBI" id="CHEBI:58189"/>
        <dbReference type="EC" id="6.3.4.4"/>
    </reaction>
</comment>
<feature type="binding site" evidence="7">
    <location>
        <begin position="17"/>
        <end position="23"/>
    </location>
    <ligand>
        <name>GTP</name>
        <dbReference type="ChEBI" id="CHEBI:37565"/>
    </ligand>
</feature>
<comment type="function">
    <text evidence="7">Plays an important role in the de novo pathway of purine nucleotide biosynthesis. Catalyzes the first committed step in the biosynthesis of AMP from IMP.</text>
</comment>
<dbReference type="EC" id="6.3.4.4" evidence="7"/>
<feature type="binding site" evidence="7">
    <location>
        <position position="344"/>
    </location>
    <ligand>
        <name>GTP</name>
        <dbReference type="ChEBI" id="CHEBI:37565"/>
    </ligand>
</feature>
<protein>
    <recommendedName>
        <fullName evidence="7">Adenylosuccinate synthetase</fullName>
        <shortName evidence="7">AMPSase</shortName>
        <shortName evidence="7">AdSS</shortName>
        <ecNumber evidence="7">6.3.4.4</ecNumber>
    </recommendedName>
    <alternativeName>
        <fullName evidence="7">IMP--aspartate ligase</fullName>
    </alternativeName>
</protein>
<reference evidence="8 9" key="1">
    <citation type="submission" date="2019-08" db="EMBL/GenBank/DDBJ databases">
        <authorList>
            <person name="Peeters C."/>
        </authorList>
    </citation>
    <scope>NUCLEOTIDE SEQUENCE [LARGE SCALE GENOMIC DNA]</scope>
    <source>
        <strain evidence="8 9">LMG 20602</strain>
    </source>
</reference>
<dbReference type="RefSeq" id="WP_150719485.1">
    <property type="nucleotide sequence ID" value="NZ_CABPRV010000001.1"/>
</dbReference>
<keyword evidence="5 7" id="KW-0460">Magnesium</keyword>
<feature type="active site" description="Proton donor" evidence="7">
    <location>
        <position position="46"/>
    </location>
</feature>
<dbReference type="Proteomes" id="UP000366065">
    <property type="component" value="Unassembled WGS sequence"/>
</dbReference>
<comment type="pathway">
    <text evidence="7">Purine metabolism; AMP biosynthesis via de novo pathway; AMP from IMP: step 1/2.</text>
</comment>
<keyword evidence="7" id="KW-0963">Cytoplasm</keyword>
<feature type="binding site" evidence="7">
    <location>
        <begin position="45"/>
        <end position="47"/>
    </location>
    <ligand>
        <name>GTP</name>
        <dbReference type="ChEBI" id="CHEBI:37565"/>
    </ligand>
</feature>
<dbReference type="Gene3D" id="3.90.170.10">
    <property type="entry name" value="Adenylosuccinate Synthetase, subunit A, domain 3"/>
    <property type="match status" value="1"/>
</dbReference>
<comment type="subunit">
    <text evidence="7">Homodimer.</text>
</comment>
<dbReference type="SUPFAM" id="SSF52540">
    <property type="entry name" value="P-loop containing nucleoside triphosphate hydrolases"/>
    <property type="match status" value="1"/>
</dbReference>